<keyword evidence="1" id="KW-0472">Membrane</keyword>
<keyword evidence="2" id="KW-0496">Mitochondrion</keyword>
<protein>
    <submittedName>
        <fullName evidence="2">ATP synthase F0 subunit 6</fullName>
    </submittedName>
</protein>
<dbReference type="RefSeq" id="YP_009128687.1">
    <property type="nucleotide sequence ID" value="NC_026721.1"/>
</dbReference>
<reference evidence="2" key="1">
    <citation type="journal article" date="2015" name="Mar. Genomics">
        <title>The complete mitochondrial genomes of Umalia orientalis and Lyreidus brevifrons: The phylogenetic position of the family Raninidae within Brachyuran crabs.</title>
        <authorList>
            <person name="Shi G."/>
            <person name="Cui Z."/>
            <person name="Hui M."/>
            <person name="Liu Y."/>
            <person name="Chan T.Y."/>
            <person name="Song C."/>
        </authorList>
    </citation>
    <scope>NUCLEOTIDE SEQUENCE</scope>
</reference>
<dbReference type="EMBL" id="KM983394">
    <property type="protein sequence ID" value="AJR19292.1"/>
    <property type="molecule type" value="Genomic_DNA"/>
</dbReference>
<keyword evidence="1" id="KW-0812">Transmembrane</keyword>
<evidence type="ECO:0000256" key="1">
    <source>
        <dbReference type="SAM" id="Phobius"/>
    </source>
</evidence>
<proteinExistence type="predicted"/>
<evidence type="ECO:0000313" key="2">
    <source>
        <dbReference type="EMBL" id="AJR19292.1"/>
    </source>
</evidence>
<dbReference type="GeneID" id="23764931"/>
<name>A0A0D3QU34_LYRBR</name>
<geneLocation type="mitochondrion" evidence="2"/>
<gene>
    <name evidence="2" type="primary">ATP8</name>
</gene>
<accession>A0A0D3QU34</accession>
<sequence length="52" mass="6596">MPPMAQLLWLNLFFVVIISFMLYLMMNFFMKPFYKMKYPWKKYYSLSKNPKW</sequence>
<dbReference type="CTD" id="4509"/>
<feature type="transmembrane region" description="Helical" evidence="1">
    <location>
        <begin position="6"/>
        <end position="29"/>
    </location>
</feature>
<dbReference type="AlphaFoldDB" id="A0A0D3QU34"/>
<keyword evidence="1" id="KW-1133">Transmembrane helix</keyword>
<organism evidence="2">
    <name type="scientific">Lyreidus brevifrons</name>
    <name type="common">Primitive crab</name>
    <dbReference type="NCBI Taxonomy" id="1617980"/>
    <lineage>
        <taxon>Eukaryota</taxon>
        <taxon>Metazoa</taxon>
        <taxon>Ecdysozoa</taxon>
        <taxon>Arthropoda</taxon>
        <taxon>Crustacea</taxon>
        <taxon>Multicrustacea</taxon>
        <taxon>Malacostraca</taxon>
        <taxon>Eumalacostraca</taxon>
        <taxon>Eucarida</taxon>
        <taxon>Decapoda</taxon>
        <taxon>Pleocyemata</taxon>
        <taxon>Brachyura</taxon>
        <taxon>Eubrachyura</taxon>
        <taxon>Raninoidea</taxon>
        <taxon>Lyreididae</taxon>
        <taxon>Lyreidus</taxon>
    </lineage>
</organism>